<reference evidence="11 12" key="1">
    <citation type="journal article" date="2016" name="Proc. Natl. Acad. Sci. U.S.A.">
        <title>Comparative genomics of biotechnologically important yeasts.</title>
        <authorList>
            <person name="Riley R."/>
            <person name="Haridas S."/>
            <person name="Wolfe K.H."/>
            <person name="Lopes M.R."/>
            <person name="Hittinger C.T."/>
            <person name="Goeker M."/>
            <person name="Salamov A.A."/>
            <person name="Wisecaver J.H."/>
            <person name="Long T.M."/>
            <person name="Calvey C.H."/>
            <person name="Aerts A.L."/>
            <person name="Barry K.W."/>
            <person name="Choi C."/>
            <person name="Clum A."/>
            <person name="Coughlan A.Y."/>
            <person name="Deshpande S."/>
            <person name="Douglass A.P."/>
            <person name="Hanson S.J."/>
            <person name="Klenk H.-P."/>
            <person name="LaButti K.M."/>
            <person name="Lapidus A."/>
            <person name="Lindquist E.A."/>
            <person name="Lipzen A.M."/>
            <person name="Meier-Kolthoff J.P."/>
            <person name="Ohm R.A."/>
            <person name="Otillar R.P."/>
            <person name="Pangilinan J.L."/>
            <person name="Peng Y."/>
            <person name="Rokas A."/>
            <person name="Rosa C.A."/>
            <person name="Scheuner C."/>
            <person name="Sibirny A.A."/>
            <person name="Slot J.C."/>
            <person name="Stielow J.B."/>
            <person name="Sun H."/>
            <person name="Kurtzman C.P."/>
            <person name="Blackwell M."/>
            <person name="Grigoriev I.V."/>
            <person name="Jeffries T.W."/>
        </authorList>
    </citation>
    <scope>NUCLEOTIDE SEQUENCE [LARGE SCALE GENOMIC DNA]</scope>
    <source>
        <strain evidence="11 12">DSM 6958</strain>
    </source>
</reference>
<comment type="function">
    <text evidence="7">Functions as a component of the DNA-binding general transcription factor complex TFIID. Binding of TFIID to a promoter (with or without TATA element) is the initial step in pre-initiation complex (PIC) formation. TFIID plays a key role in the regulation of gene expression by RNA polymerase II through different activities such as transcription activator interaction, core promoter recognition and selectivity, TFIIA and TFIIB interaction, chromatin modification (histone acetylation by TAF1), facilitation of DNA opening and initiation of transcription.</text>
</comment>
<dbReference type="InterPro" id="IPR007900">
    <property type="entry name" value="TAF4_C"/>
</dbReference>
<evidence type="ECO:0000256" key="9">
    <source>
        <dbReference type="SAM" id="MobiDB-lite"/>
    </source>
</evidence>
<evidence type="ECO:0000256" key="3">
    <source>
        <dbReference type="ARBA" id="ARBA00017306"/>
    </source>
</evidence>
<dbReference type="GO" id="GO:0003677">
    <property type="term" value="F:DNA binding"/>
    <property type="evidence" value="ECO:0007669"/>
    <property type="project" value="TreeGrafter"/>
</dbReference>
<gene>
    <name evidence="11" type="ORF">NADFUDRAFT_81112</name>
</gene>
<dbReference type="PANTHER" id="PTHR15138">
    <property type="entry name" value="TRANSCRIPTION INITIATION FACTOR TFIID SUBUNIT 4"/>
    <property type="match status" value="1"/>
</dbReference>
<feature type="compositionally biased region" description="Low complexity" evidence="9">
    <location>
        <begin position="24"/>
        <end position="43"/>
    </location>
</feature>
<name>A0A1E3PSW2_9ASCO</name>
<evidence type="ECO:0000256" key="8">
    <source>
        <dbReference type="ARBA" id="ARBA00031747"/>
    </source>
</evidence>
<evidence type="ECO:0000256" key="7">
    <source>
        <dbReference type="ARBA" id="ARBA00025346"/>
    </source>
</evidence>
<comment type="similarity">
    <text evidence="2">Belongs to the TAF4 family.</text>
</comment>
<feature type="region of interest" description="Disordered" evidence="9">
    <location>
        <begin position="359"/>
        <end position="388"/>
    </location>
</feature>
<keyword evidence="6" id="KW-0539">Nucleus</keyword>
<dbReference type="STRING" id="857566.A0A1E3PSW2"/>
<evidence type="ECO:0000256" key="5">
    <source>
        <dbReference type="ARBA" id="ARBA00023163"/>
    </source>
</evidence>
<dbReference type="Proteomes" id="UP000095009">
    <property type="component" value="Unassembled WGS sequence"/>
</dbReference>
<evidence type="ECO:0000256" key="1">
    <source>
        <dbReference type="ARBA" id="ARBA00004123"/>
    </source>
</evidence>
<dbReference type="GO" id="GO:0006367">
    <property type="term" value="P:transcription initiation at RNA polymerase II promoter"/>
    <property type="evidence" value="ECO:0007669"/>
    <property type="project" value="TreeGrafter"/>
</dbReference>
<sequence>MPANQSQQNQNMPNSNIPSRSMPSHLSNAHLNNNNQYGGPLNNTVTQNGPSSSLMMSSSIPSSSLMANTPSVANTSLNSSITSNSQGTIPHKRPTPPLVGSNNTSSVKRTKIGTTSSLNSVNQNISTPTSTMPPPSNIATSTNQSGASQLNSSTGTSNSGPSALDPDQLSDALLSAGVDLKEEENLLYSSTIAENNDMKNSGTQGVAGTNTRQNITAVTAIPTTIPFLDSRRLKLDLRKSFAECGLKNMPEKEGNEVTALISLACEEWISGLLTGAIMNARHRRKSRNDIQSDISKALRIMAIKDKESEEKRLARKSALGLDVASSLDDSKKGADNEETQHRAANATAAMMTMGKKKYSWMSSGGNSPAGGMRTPSGMGSTRGSNDGIRHREAREEQGLVLRDLLGVLENERIGVERAIVKGYAKLRN</sequence>
<dbReference type="GO" id="GO:0016251">
    <property type="term" value="F:RNA polymerase II general transcription initiation factor activity"/>
    <property type="evidence" value="ECO:0007669"/>
    <property type="project" value="TreeGrafter"/>
</dbReference>
<evidence type="ECO:0000256" key="6">
    <source>
        <dbReference type="ARBA" id="ARBA00023242"/>
    </source>
</evidence>
<dbReference type="CDD" id="cd08045">
    <property type="entry name" value="HFD_TAF4"/>
    <property type="match status" value="1"/>
</dbReference>
<feature type="compositionally biased region" description="Low complexity" evidence="9">
    <location>
        <begin position="74"/>
        <end position="85"/>
    </location>
</feature>
<accession>A0A1E3PSW2</accession>
<dbReference type="AlphaFoldDB" id="A0A1E3PSW2"/>
<feature type="domain" description="Transcription initiation factor TFIID component TAF4 C-terminal" evidence="10">
    <location>
        <begin position="169"/>
        <end position="423"/>
    </location>
</feature>
<feature type="compositionally biased region" description="Low complexity" evidence="9">
    <location>
        <begin position="1"/>
        <end position="16"/>
    </location>
</feature>
<feature type="region of interest" description="Disordered" evidence="9">
    <location>
        <begin position="1"/>
        <end position="168"/>
    </location>
</feature>
<organism evidence="11 12">
    <name type="scientific">Nadsonia fulvescens var. elongata DSM 6958</name>
    <dbReference type="NCBI Taxonomy" id="857566"/>
    <lineage>
        <taxon>Eukaryota</taxon>
        <taxon>Fungi</taxon>
        <taxon>Dikarya</taxon>
        <taxon>Ascomycota</taxon>
        <taxon>Saccharomycotina</taxon>
        <taxon>Dipodascomycetes</taxon>
        <taxon>Dipodascales</taxon>
        <taxon>Dipodascales incertae sedis</taxon>
        <taxon>Nadsonia</taxon>
    </lineage>
</organism>
<keyword evidence="12" id="KW-1185">Reference proteome</keyword>
<feature type="compositionally biased region" description="Polar residues" evidence="9">
    <location>
        <begin position="137"/>
        <end position="150"/>
    </location>
</feature>
<dbReference type="InterPro" id="IPR045144">
    <property type="entry name" value="TAF4"/>
</dbReference>
<keyword evidence="4" id="KW-0805">Transcription regulation</keyword>
<comment type="subcellular location">
    <subcellularLocation>
        <location evidence="1">Nucleus</location>
    </subcellularLocation>
</comment>
<dbReference type="EMBL" id="KV454406">
    <property type="protein sequence ID" value="ODQ68012.1"/>
    <property type="molecule type" value="Genomic_DNA"/>
</dbReference>
<dbReference type="Pfam" id="PF05236">
    <property type="entry name" value="TAF4"/>
    <property type="match status" value="1"/>
</dbReference>
<protein>
    <recommendedName>
        <fullName evidence="3">Transcription initiation factor TFIID subunit 4</fullName>
    </recommendedName>
    <alternativeName>
        <fullName evidence="8">TBP-associated factor 4</fullName>
    </alternativeName>
</protein>
<feature type="compositionally biased region" description="Polar residues" evidence="9">
    <location>
        <begin position="100"/>
        <end position="125"/>
    </location>
</feature>
<feature type="compositionally biased region" description="Low complexity" evidence="9">
    <location>
        <begin position="151"/>
        <end position="160"/>
    </location>
</feature>
<evidence type="ECO:0000256" key="4">
    <source>
        <dbReference type="ARBA" id="ARBA00023015"/>
    </source>
</evidence>
<keyword evidence="5" id="KW-0804">Transcription</keyword>
<evidence type="ECO:0000259" key="10">
    <source>
        <dbReference type="Pfam" id="PF05236"/>
    </source>
</evidence>
<proteinExistence type="inferred from homology"/>
<feature type="compositionally biased region" description="Low complexity" evidence="9">
    <location>
        <begin position="50"/>
        <end position="66"/>
    </location>
</feature>
<evidence type="ECO:0000256" key="2">
    <source>
        <dbReference type="ARBA" id="ARBA00006178"/>
    </source>
</evidence>
<evidence type="ECO:0000313" key="12">
    <source>
        <dbReference type="Proteomes" id="UP000095009"/>
    </source>
</evidence>
<evidence type="ECO:0000313" key="11">
    <source>
        <dbReference type="EMBL" id="ODQ68012.1"/>
    </source>
</evidence>
<dbReference type="OrthoDB" id="21060at2759"/>
<dbReference type="PANTHER" id="PTHR15138:SF14">
    <property type="entry name" value="TRANSCRIPTION INITIATION FACTOR TFIID SUBUNIT 4"/>
    <property type="match status" value="1"/>
</dbReference>
<dbReference type="GO" id="GO:0005669">
    <property type="term" value="C:transcription factor TFIID complex"/>
    <property type="evidence" value="ECO:0007669"/>
    <property type="project" value="InterPro"/>
</dbReference>